<dbReference type="KEGG" id="hni:W911_05800"/>
<dbReference type="PATRIC" id="fig|1029756.8.peg.1217"/>
<evidence type="ECO:0008006" key="3">
    <source>
        <dbReference type="Google" id="ProtNLM"/>
    </source>
</evidence>
<name>V5SDJ8_9HYPH</name>
<dbReference type="HOGENOM" id="CLU_013150_0_0_5"/>
<sequence>MLRPDEVRGFAGEVLDRRFGMPAMISTFISYRFYTADFSKSVRQTLADPMVKREQDYYRANIGNVTSIDDFLKDQRLYAYAMKAHGLEDMTYAKAFMRKVLESDLTDANSFVRKMVDPRYQAFARAFNFAPDGRVAEGVTIVQDSGDLEATVGLYSEQRLRKGSASMAEAEYYAARVATLTSVDQLVADPRLFAYALTAYDIDATIASEPFIRAVLTSDLGDPDSVANAIDDVRYQRLAAAFSFEADGSVAAGGAQTLEQLARTVELYYEETGASASPAAAAFRTTVFDTLAGGITNVDDFLAKPILRDYALVAVGLDPIYVSDAMVRDALTSDLGDPDSFANSSDSYRLLASLFNFNTSGELDPGVPMQTLEQRDLLVDGYFANYENKARASEDLHTSDYRFMIELMTSVDDVMRDQRVYTYIMRAFGLDASQESTTKIRQVLLSDPSDPFSYANQLRDSRYTALAGAFNFGPDGKPQGPLRAQLNSSVSETVALYTATLGEFDFQKEAGEAESKYYSETIDTIETVDQLLANSRLAAYVTRAFGMEGEQLSAQTLKQILTSDIDDPTSFVNLKPNTRFRAMAAAFNFDADGTAKRVVLGLAQDANAVRETQDLYIRQTMEQKAGSQNPGVRLALYFERKASSITSAYSILADKALLEVVMTALGLPDAIAQADVDMQAKLIANRLDFADFKDPEKIEKFISRFSALYDIKNPQQSPSIPSLLLGDTGIVGFGDDLLASIQAVQIRR</sequence>
<dbReference type="STRING" id="1029756.W911_05800"/>
<dbReference type="InterPro" id="IPR023157">
    <property type="entry name" value="AGR-C-984p-like_sf"/>
</dbReference>
<dbReference type="AlphaFoldDB" id="V5SDJ8"/>
<organism evidence="1 2">
    <name type="scientific">Hyphomicrobium nitrativorans NL23</name>
    <dbReference type="NCBI Taxonomy" id="1029756"/>
    <lineage>
        <taxon>Bacteria</taxon>
        <taxon>Pseudomonadati</taxon>
        <taxon>Pseudomonadota</taxon>
        <taxon>Alphaproteobacteria</taxon>
        <taxon>Hyphomicrobiales</taxon>
        <taxon>Hyphomicrobiaceae</taxon>
        <taxon>Hyphomicrobium</taxon>
    </lineage>
</organism>
<dbReference type="SUPFAM" id="SSF158837">
    <property type="entry name" value="AGR C 984p-like"/>
    <property type="match status" value="5"/>
</dbReference>
<dbReference type="Gene3D" id="1.10.3700.10">
    <property type="entry name" value="AGR C 984p-like"/>
    <property type="match status" value="3"/>
</dbReference>
<dbReference type="Pfam" id="PF06748">
    <property type="entry name" value="DUF1217"/>
    <property type="match status" value="3"/>
</dbReference>
<protein>
    <recommendedName>
        <fullName evidence="3">Flagellar protein</fullName>
    </recommendedName>
</protein>
<evidence type="ECO:0000313" key="1">
    <source>
        <dbReference type="EMBL" id="AHB48024.1"/>
    </source>
</evidence>
<keyword evidence="2" id="KW-1185">Reference proteome</keyword>
<accession>V5SDJ8</accession>
<evidence type="ECO:0000313" key="2">
    <source>
        <dbReference type="Proteomes" id="UP000018542"/>
    </source>
</evidence>
<dbReference type="Proteomes" id="UP000018542">
    <property type="component" value="Chromosome"/>
</dbReference>
<dbReference type="EMBL" id="CP006912">
    <property type="protein sequence ID" value="AHB48024.1"/>
    <property type="molecule type" value="Genomic_DNA"/>
</dbReference>
<dbReference type="InterPro" id="IPR010626">
    <property type="entry name" value="DUF1217"/>
</dbReference>
<gene>
    <name evidence="1" type="ORF">W911_05800</name>
</gene>
<reference evidence="1 2" key="1">
    <citation type="journal article" date="2014" name="Genome Announc.">
        <title>Complete Genome Sequence of Hyphomicrobium nitrativorans Strain NL23, a Denitrifying Bacterium Isolated from Biofilm of a Methanol-Fed Denitrification System Treating Seawater at the Montreal Biodome.</title>
        <authorList>
            <person name="Martineau C."/>
            <person name="Villeneuve C."/>
            <person name="Mauffrey F."/>
            <person name="Villemur R."/>
        </authorList>
    </citation>
    <scope>NUCLEOTIDE SEQUENCE [LARGE SCALE GENOMIC DNA]</scope>
    <source>
        <strain evidence="1">NL23</strain>
    </source>
</reference>
<proteinExistence type="predicted"/>